<dbReference type="AlphaFoldDB" id="A0A518XC50"/>
<name>A0A518XC50_9GAMM</name>
<sequence>MKTSLRITLSILITCALGLAWGLHFLRMELADGADYTEQDTQQYEFYTPDLLKKMPRITESYRFHYSNVSGPNPARIFQLRFTGVTDNAPIKTYIERNGYKKSEACSFAGDCWAGQDPDIRVTVEVREKPRSLLITLVDKRA</sequence>
<keyword evidence="2" id="KW-1185">Reference proteome</keyword>
<organism evidence="1 2">
    <name type="scientific">Candidatus Pantoea soli</name>
    <dbReference type="NCBI Taxonomy" id="3098669"/>
    <lineage>
        <taxon>Bacteria</taxon>
        <taxon>Pseudomonadati</taxon>
        <taxon>Pseudomonadota</taxon>
        <taxon>Gammaproteobacteria</taxon>
        <taxon>Enterobacterales</taxon>
        <taxon>Erwiniaceae</taxon>
        <taxon>Pantoea</taxon>
    </lineage>
</organism>
<dbReference type="KEGG" id="pdis:D8B20_07025"/>
<gene>
    <name evidence="1" type="ORF">D8B20_07025</name>
</gene>
<dbReference type="Proteomes" id="UP000319411">
    <property type="component" value="Chromosome"/>
</dbReference>
<dbReference type="EMBL" id="CP032702">
    <property type="protein sequence ID" value="QDY41656.1"/>
    <property type="molecule type" value="Genomic_DNA"/>
</dbReference>
<evidence type="ECO:0000313" key="1">
    <source>
        <dbReference type="EMBL" id="QDY41656.1"/>
    </source>
</evidence>
<dbReference type="OrthoDB" id="6463131at2"/>
<accession>A0A518XC50</accession>
<dbReference type="RefSeq" id="WP_145888193.1">
    <property type="nucleotide sequence ID" value="NZ_CP032702.1"/>
</dbReference>
<protein>
    <submittedName>
        <fullName evidence="1">Uncharacterized protein</fullName>
    </submittedName>
</protein>
<evidence type="ECO:0000313" key="2">
    <source>
        <dbReference type="Proteomes" id="UP000319411"/>
    </source>
</evidence>
<proteinExistence type="predicted"/>
<reference evidence="1 2" key="1">
    <citation type="submission" date="2018-10" db="EMBL/GenBank/DDBJ databases">
        <title>Genome Sequencing of Pantoea dispersa DSM 32899.</title>
        <authorList>
            <person name="Nawrath M."/>
            <person name="Ottenheim C."/>
            <person name="Wilm A."/>
            <person name="Zimmermann W."/>
            <person name="Wu J.C."/>
        </authorList>
    </citation>
    <scope>NUCLEOTIDE SEQUENCE [LARGE SCALE GENOMIC DNA]</scope>
    <source>
        <strain evidence="1 2">DSM 32899</strain>
    </source>
</reference>